<proteinExistence type="predicted"/>
<reference evidence="2 3" key="1">
    <citation type="journal article" date="2023" name="J. Hered.">
        <title>Chromosome-level genome of the wood stork (Mycteria americana) provides insight into avian chromosome evolution.</title>
        <authorList>
            <person name="Flamio R. Jr."/>
            <person name="Ramstad K.M."/>
        </authorList>
    </citation>
    <scope>NUCLEOTIDE SEQUENCE [LARGE SCALE GENOMIC DNA]</scope>
    <source>
        <strain evidence="2">JAX WOST 10</strain>
    </source>
</reference>
<accession>A0AAN7S0K1</accession>
<dbReference type="AlphaFoldDB" id="A0AAN7S0K1"/>
<feature type="region of interest" description="Disordered" evidence="1">
    <location>
        <begin position="224"/>
        <end position="328"/>
    </location>
</feature>
<keyword evidence="3" id="KW-1185">Reference proteome</keyword>
<dbReference type="EMBL" id="JAUNZN010000003">
    <property type="protein sequence ID" value="KAK4823952.1"/>
    <property type="molecule type" value="Genomic_DNA"/>
</dbReference>
<gene>
    <name evidence="2" type="ORF">QYF61_008338</name>
</gene>
<comment type="caution">
    <text evidence="2">The sequence shown here is derived from an EMBL/GenBank/DDBJ whole genome shotgun (WGS) entry which is preliminary data.</text>
</comment>
<feature type="compositionally biased region" description="Basic and acidic residues" evidence="1">
    <location>
        <begin position="304"/>
        <end position="318"/>
    </location>
</feature>
<sequence>MICSISFPGTEGCLPGDSVDQSPKQAEVRPVEVQGGSFADPHRRFSTYQKLYHFVITLPKTASNHHMAHKSFSVCEQEVQRGTFPSWLTHQLCQEVICHTLQEPPRLFPLCCIVFPAESHTGEATPGVLCPVLGSPVQERQGHDGESPVKGHKDGARTGQEHLSYEESLRELGLFSQEKRRLKGDLINVYKYLKGEVSRYRQKKAENGIFRSVCQEALHHDLPRVRRTGAAAATSKNPRSRGSSIPPHRAEGSSLKEESERRRVHARGGRQRPSLPTSPPQVPLYSRYEALEVEGQSMEDGDDSPSKPEVSPRSEECTSRINTTSTRKRRRVIVVGDSLLRGTEGPICRTDPPLREVCCLPGARVKDVMRILPSLLWAATQEGTEAPNLSTHGSVAGVIATDLAF</sequence>
<evidence type="ECO:0000313" key="2">
    <source>
        <dbReference type="EMBL" id="KAK4823952.1"/>
    </source>
</evidence>
<feature type="compositionally biased region" description="Basic and acidic residues" evidence="1">
    <location>
        <begin position="140"/>
        <end position="158"/>
    </location>
</feature>
<dbReference type="Proteomes" id="UP001333110">
    <property type="component" value="Unassembled WGS sequence"/>
</dbReference>
<feature type="compositionally biased region" description="Polar residues" evidence="1">
    <location>
        <begin position="234"/>
        <end position="243"/>
    </location>
</feature>
<feature type="compositionally biased region" description="Basic and acidic residues" evidence="1">
    <location>
        <begin position="248"/>
        <end position="261"/>
    </location>
</feature>
<protein>
    <submittedName>
        <fullName evidence="2">Uncharacterized protein</fullName>
    </submittedName>
</protein>
<dbReference type="Gene3D" id="3.40.50.12690">
    <property type="match status" value="1"/>
</dbReference>
<evidence type="ECO:0000313" key="3">
    <source>
        <dbReference type="Proteomes" id="UP001333110"/>
    </source>
</evidence>
<organism evidence="2 3">
    <name type="scientific">Mycteria americana</name>
    <name type="common">Wood stork</name>
    <dbReference type="NCBI Taxonomy" id="33587"/>
    <lineage>
        <taxon>Eukaryota</taxon>
        <taxon>Metazoa</taxon>
        <taxon>Chordata</taxon>
        <taxon>Craniata</taxon>
        <taxon>Vertebrata</taxon>
        <taxon>Euteleostomi</taxon>
        <taxon>Archelosauria</taxon>
        <taxon>Archosauria</taxon>
        <taxon>Dinosauria</taxon>
        <taxon>Saurischia</taxon>
        <taxon>Theropoda</taxon>
        <taxon>Coelurosauria</taxon>
        <taxon>Aves</taxon>
        <taxon>Neognathae</taxon>
        <taxon>Neoaves</taxon>
        <taxon>Aequornithes</taxon>
        <taxon>Ciconiiformes</taxon>
        <taxon>Ciconiidae</taxon>
        <taxon>Mycteria</taxon>
    </lineage>
</organism>
<feature type="region of interest" description="Disordered" evidence="1">
    <location>
        <begin position="139"/>
        <end position="158"/>
    </location>
</feature>
<evidence type="ECO:0000256" key="1">
    <source>
        <dbReference type="SAM" id="MobiDB-lite"/>
    </source>
</evidence>
<name>A0AAN7S0K1_MYCAM</name>